<dbReference type="EMBL" id="QLMC01000004">
    <property type="protein sequence ID" value="RAJ95502.1"/>
    <property type="molecule type" value="Genomic_DNA"/>
</dbReference>
<dbReference type="Gene3D" id="3.90.25.10">
    <property type="entry name" value="UDP-galactose 4-epimerase, domain 1"/>
    <property type="match status" value="1"/>
</dbReference>
<dbReference type="AlphaFoldDB" id="A0A327WRZ4"/>
<organism evidence="2 3">
    <name type="scientific">Larkinella arboricola</name>
    <dbReference type="NCBI Taxonomy" id="643671"/>
    <lineage>
        <taxon>Bacteria</taxon>
        <taxon>Pseudomonadati</taxon>
        <taxon>Bacteroidota</taxon>
        <taxon>Cytophagia</taxon>
        <taxon>Cytophagales</taxon>
        <taxon>Spirosomataceae</taxon>
        <taxon>Larkinella</taxon>
    </lineage>
</organism>
<evidence type="ECO:0000259" key="1">
    <source>
        <dbReference type="Pfam" id="PF05368"/>
    </source>
</evidence>
<feature type="domain" description="NmrA-like" evidence="1">
    <location>
        <begin position="4"/>
        <end position="257"/>
    </location>
</feature>
<keyword evidence="3" id="KW-1185">Reference proteome</keyword>
<dbReference type="OrthoDB" id="112777at2"/>
<reference evidence="2 3" key="1">
    <citation type="submission" date="2018-06" db="EMBL/GenBank/DDBJ databases">
        <title>Genomic Encyclopedia of Archaeal and Bacterial Type Strains, Phase II (KMG-II): from individual species to whole genera.</title>
        <authorList>
            <person name="Goeker M."/>
        </authorList>
    </citation>
    <scope>NUCLEOTIDE SEQUENCE [LARGE SCALE GENOMIC DNA]</scope>
    <source>
        <strain evidence="2 3">DSM 21851</strain>
    </source>
</reference>
<dbReference type="SUPFAM" id="SSF51735">
    <property type="entry name" value="NAD(P)-binding Rossmann-fold domains"/>
    <property type="match status" value="1"/>
</dbReference>
<dbReference type="PANTHER" id="PTHR43162">
    <property type="match status" value="1"/>
</dbReference>
<dbReference type="InterPro" id="IPR008030">
    <property type="entry name" value="NmrA-like"/>
</dbReference>
<dbReference type="InterPro" id="IPR036291">
    <property type="entry name" value="NAD(P)-bd_dom_sf"/>
</dbReference>
<dbReference type="Gene3D" id="3.40.50.720">
    <property type="entry name" value="NAD(P)-binding Rossmann-like Domain"/>
    <property type="match status" value="1"/>
</dbReference>
<dbReference type="Proteomes" id="UP000248790">
    <property type="component" value="Unassembled WGS sequence"/>
</dbReference>
<evidence type="ECO:0000313" key="2">
    <source>
        <dbReference type="EMBL" id="RAJ95502.1"/>
    </source>
</evidence>
<proteinExistence type="predicted"/>
<evidence type="ECO:0000313" key="3">
    <source>
        <dbReference type="Proteomes" id="UP000248790"/>
    </source>
</evidence>
<dbReference type="InterPro" id="IPR051604">
    <property type="entry name" value="Ergot_Alk_Oxidoreductase"/>
</dbReference>
<dbReference type="Pfam" id="PF05368">
    <property type="entry name" value="NmrA"/>
    <property type="match status" value="1"/>
</dbReference>
<comment type="caution">
    <text evidence="2">The sequence shown here is derived from an EMBL/GenBank/DDBJ whole genome shotgun (WGS) entry which is preliminary data.</text>
</comment>
<sequence>MYIILGATGHVGSAVANALLEKGEPVTIITRDARKADTWKQKGAHGAITDVQDVARLQAVFRQGKRLFLLNPPAPPSTDTAAEERKNMQAILAALDESGLEKIVVQSTYGAQPGDRVGDLGVLYELEQALARQPIPTSVIRGAYYMSNWEYALHSARAEGKVYAYYPADFKLPMVAPNDIGQVAARLLTGPVDQTGLHYVEGPELYSPADVAAAFSTALQKPVEAVEIPRDQWKKSLKAVGFSDEAAESMANMTAATLDTPEFADNPIRGTTSLQSYIADLVKNQQD</sequence>
<dbReference type="PANTHER" id="PTHR43162:SF1">
    <property type="entry name" value="PRESTALK A DIFFERENTIATION PROTEIN A"/>
    <property type="match status" value="1"/>
</dbReference>
<protein>
    <submittedName>
        <fullName evidence="2">Uncharacterized protein YbjT (DUF2867 family)</fullName>
    </submittedName>
</protein>
<accession>A0A327WRZ4</accession>
<gene>
    <name evidence="2" type="ORF">LX87_03249</name>
</gene>
<name>A0A327WRZ4_LARAB</name>
<dbReference type="RefSeq" id="WP_111629310.1">
    <property type="nucleotide sequence ID" value="NZ_QLMC01000004.1"/>
</dbReference>